<reference evidence="1" key="2">
    <citation type="submission" date="2008-12" db="EMBL/GenBank/DDBJ databases">
        <title>Improved gene annotation of the rice (Oryza sativa) genomes.</title>
        <authorList>
            <person name="Wang J."/>
            <person name="Li R."/>
            <person name="Fan W."/>
            <person name="Huang Q."/>
            <person name="Zhang J."/>
            <person name="Zhou Y."/>
            <person name="Hu Y."/>
            <person name="Zi S."/>
            <person name="Li J."/>
            <person name="Ni P."/>
            <person name="Zheng H."/>
            <person name="Zhang Y."/>
            <person name="Zhao M."/>
            <person name="Hao Q."/>
            <person name="McDermott J."/>
            <person name="Samudrala R."/>
            <person name="Kristiansen K."/>
            <person name="Wong G.K.-S."/>
        </authorList>
    </citation>
    <scope>NUCLEOTIDE SEQUENCE</scope>
</reference>
<accession>B9F1R9</accession>
<reference evidence="1" key="1">
    <citation type="journal article" date="2005" name="PLoS Biol.">
        <title>The genomes of Oryza sativa: a history of duplications.</title>
        <authorList>
            <person name="Yu J."/>
            <person name="Wang J."/>
            <person name="Lin W."/>
            <person name="Li S."/>
            <person name="Li H."/>
            <person name="Zhou J."/>
            <person name="Ni P."/>
            <person name="Dong W."/>
            <person name="Hu S."/>
            <person name="Zeng C."/>
            <person name="Zhang J."/>
            <person name="Zhang Y."/>
            <person name="Li R."/>
            <person name="Xu Z."/>
            <person name="Li S."/>
            <person name="Li X."/>
            <person name="Zheng H."/>
            <person name="Cong L."/>
            <person name="Lin L."/>
            <person name="Yin J."/>
            <person name="Geng J."/>
            <person name="Li G."/>
            <person name="Shi J."/>
            <person name="Liu J."/>
            <person name="Lv H."/>
            <person name="Li J."/>
            <person name="Wang J."/>
            <person name="Deng Y."/>
            <person name="Ran L."/>
            <person name="Shi X."/>
            <person name="Wang X."/>
            <person name="Wu Q."/>
            <person name="Li C."/>
            <person name="Ren X."/>
            <person name="Wang J."/>
            <person name="Wang X."/>
            <person name="Li D."/>
            <person name="Liu D."/>
            <person name="Zhang X."/>
            <person name="Ji Z."/>
            <person name="Zhao W."/>
            <person name="Sun Y."/>
            <person name="Zhang Z."/>
            <person name="Bao J."/>
            <person name="Han Y."/>
            <person name="Dong L."/>
            <person name="Ji J."/>
            <person name="Chen P."/>
            <person name="Wu S."/>
            <person name="Liu J."/>
            <person name="Xiao Y."/>
            <person name="Bu D."/>
            <person name="Tan J."/>
            <person name="Yang L."/>
            <person name="Ye C."/>
            <person name="Zhang J."/>
            <person name="Xu J."/>
            <person name="Zhou Y."/>
            <person name="Yu Y."/>
            <person name="Zhang B."/>
            <person name="Zhuang S."/>
            <person name="Wei H."/>
            <person name="Liu B."/>
            <person name="Lei M."/>
            <person name="Yu H."/>
            <person name="Li Y."/>
            <person name="Xu H."/>
            <person name="Wei S."/>
            <person name="He X."/>
            <person name="Fang L."/>
            <person name="Zhang Z."/>
            <person name="Zhang Y."/>
            <person name="Huang X."/>
            <person name="Su Z."/>
            <person name="Tong W."/>
            <person name="Li J."/>
            <person name="Tong Z."/>
            <person name="Li S."/>
            <person name="Ye J."/>
            <person name="Wang L."/>
            <person name="Fang L."/>
            <person name="Lei T."/>
            <person name="Chen C."/>
            <person name="Chen H."/>
            <person name="Xu Z."/>
            <person name="Li H."/>
            <person name="Huang H."/>
            <person name="Zhang F."/>
            <person name="Xu H."/>
            <person name="Li N."/>
            <person name="Zhao C."/>
            <person name="Li S."/>
            <person name="Dong L."/>
            <person name="Huang Y."/>
            <person name="Li L."/>
            <person name="Xi Y."/>
            <person name="Qi Q."/>
            <person name="Li W."/>
            <person name="Zhang B."/>
            <person name="Hu W."/>
            <person name="Zhang Y."/>
            <person name="Tian X."/>
            <person name="Jiao Y."/>
            <person name="Liang X."/>
            <person name="Jin J."/>
            <person name="Gao L."/>
            <person name="Zheng W."/>
            <person name="Hao B."/>
            <person name="Liu S."/>
            <person name="Wang W."/>
            <person name="Yuan L."/>
            <person name="Cao M."/>
            <person name="McDermott J."/>
            <person name="Samudrala R."/>
            <person name="Wang J."/>
            <person name="Wong G.K."/>
            <person name="Yang H."/>
        </authorList>
    </citation>
    <scope>NUCLEOTIDE SEQUENCE [LARGE SCALE GENOMIC DNA]</scope>
</reference>
<proteinExistence type="predicted"/>
<evidence type="ECO:0000313" key="1">
    <source>
        <dbReference type="EMBL" id="EEE56157.1"/>
    </source>
</evidence>
<dbReference type="AlphaFoldDB" id="B9F1R9"/>
<name>B9F1R9_ORYSJ</name>
<sequence>MKSSSVLIKCTDNMFFVLIAKCLIIKCTEIYLCFVFTGLTDENLKGFVGGLQLIEQNYNRTRSFIIDAKKSSTRSSTAQSGILKDLRERDKNIEKKTISKDEGLGLLEQNYNTMRSYMLEDGKGDTKTGNTQRDSEIDKGKRIAVIENVKTMENERIQFEEDMLGEQDMNYAEEIHQTNVLSLLDQDFIDDKFTSYTSLMEHIISSQPTRCNDLENSM</sequence>
<organism evidence="1">
    <name type="scientific">Oryza sativa subsp. japonica</name>
    <name type="common">Rice</name>
    <dbReference type="NCBI Taxonomy" id="39947"/>
    <lineage>
        <taxon>Eukaryota</taxon>
        <taxon>Viridiplantae</taxon>
        <taxon>Streptophyta</taxon>
        <taxon>Embryophyta</taxon>
        <taxon>Tracheophyta</taxon>
        <taxon>Spermatophyta</taxon>
        <taxon>Magnoliopsida</taxon>
        <taxon>Liliopsida</taxon>
        <taxon>Poales</taxon>
        <taxon>Poaceae</taxon>
        <taxon>BOP clade</taxon>
        <taxon>Oryzoideae</taxon>
        <taxon>Oryzeae</taxon>
        <taxon>Oryzinae</taxon>
        <taxon>Oryza</taxon>
        <taxon>Oryza sativa</taxon>
    </lineage>
</organism>
<dbReference type="Proteomes" id="UP000007752">
    <property type="component" value="Chromosome 2"/>
</dbReference>
<protein>
    <submittedName>
        <fullName evidence="1">Uncharacterized protein</fullName>
    </submittedName>
</protein>
<dbReference type="EMBL" id="CM000139">
    <property type="protein sequence ID" value="EEE56157.1"/>
    <property type="molecule type" value="Genomic_DNA"/>
</dbReference>
<gene>
    <name evidence="1" type="ORF">OsJ_05055</name>
</gene>